<gene>
    <name evidence="5" type="ORF">CTER_2294</name>
</gene>
<dbReference type="SUPFAM" id="SSF141868">
    <property type="entry name" value="EAL domain-like"/>
    <property type="match status" value="1"/>
</dbReference>
<evidence type="ECO:0000313" key="5">
    <source>
        <dbReference type="EMBL" id="EMS71899.1"/>
    </source>
</evidence>
<dbReference type="PROSITE" id="PS50887">
    <property type="entry name" value="GGDEF"/>
    <property type="match status" value="1"/>
</dbReference>
<comment type="caution">
    <text evidence="5">The sequence shown here is derived from an EMBL/GenBank/DDBJ whole genome shotgun (WGS) entry which is preliminary data.</text>
</comment>
<dbReference type="AlphaFoldDB" id="S0FRW0"/>
<keyword evidence="2" id="KW-0812">Transmembrane</keyword>
<organism evidence="5 6">
    <name type="scientific">Ruminiclostridium cellobioparum subsp. termitidis CT1112</name>
    <dbReference type="NCBI Taxonomy" id="1195236"/>
    <lineage>
        <taxon>Bacteria</taxon>
        <taxon>Bacillati</taxon>
        <taxon>Bacillota</taxon>
        <taxon>Clostridia</taxon>
        <taxon>Eubacteriales</taxon>
        <taxon>Oscillospiraceae</taxon>
        <taxon>Ruminiclostridium</taxon>
    </lineage>
</organism>
<dbReference type="CDD" id="cd01948">
    <property type="entry name" value="EAL"/>
    <property type="match status" value="1"/>
</dbReference>
<dbReference type="NCBIfam" id="TIGR00254">
    <property type="entry name" value="GGDEF"/>
    <property type="match status" value="1"/>
</dbReference>
<dbReference type="Pfam" id="PF04392">
    <property type="entry name" value="ABC_sub_bind"/>
    <property type="match status" value="1"/>
</dbReference>
<accession>S0FRW0</accession>
<name>S0FRW0_RUMCE</name>
<dbReference type="InterPro" id="IPR007487">
    <property type="entry name" value="ABC_transpt-TYRBP-like"/>
</dbReference>
<dbReference type="Gene3D" id="3.20.20.450">
    <property type="entry name" value="EAL domain"/>
    <property type="match status" value="1"/>
</dbReference>
<evidence type="ECO:0000259" key="4">
    <source>
        <dbReference type="PROSITE" id="PS50887"/>
    </source>
</evidence>
<evidence type="ECO:0000313" key="6">
    <source>
        <dbReference type="Proteomes" id="UP000014155"/>
    </source>
</evidence>
<feature type="coiled-coil region" evidence="1">
    <location>
        <begin position="386"/>
        <end position="423"/>
    </location>
</feature>
<evidence type="ECO:0000256" key="1">
    <source>
        <dbReference type="SAM" id="Coils"/>
    </source>
</evidence>
<dbReference type="Gene3D" id="3.40.50.2300">
    <property type="match status" value="2"/>
</dbReference>
<keyword evidence="2" id="KW-0472">Membrane</keyword>
<sequence>MMLKNWSRILLAVFTFSLVLSLSFTASAFSIEKQKNILIIHSYSEGLQWTSEQNAGIIENITKSNNNCAIFVEYMDWKNYPYQNNLDSLYNYLKYKYSDKKLDLIITTDDAALTFALENRGDLFSNAPIVFSGVNQEKISQIQGKYENLTGVMEEIDPTDTIRMARKINPDIENLYLMVDNSESGVTTSKIILEKVKQMNPEIKVIPMNNMSFSTVIDTVGRLDNKSMLLFATYYSDGTGSIIDFNLACREVSKYSAVPTYHLYDFGLNNGAFGGNMLSGRLYGNYAAELALRILEGESADNIAIYSPKATRKVFDYNQMKRFNISRDKLPSDTEIFNEPFSFFETYRLLVLAVAAVFIFLILFVMILLIYIKKIRRIRKELHISNEELTQTYEELVATDDELKNQLHEISEIQRNLAESEEKYTYLALHDVLTGLPNRRSLFEDADRILHKGNKKAALLFIDMDNFKYINDTMGHEFGDLLIKAASDRLSLDLLEKSTLYRLGGDEFIILAEETGQDRAEQLTADILYSFKENFFVKNIGLHISFSIGIAIYPKHGNNIEELIKSADIAMYKAKESGKNRYVLYDKIMNKDFTERMNIEKHLHTAMDNNEFELFYQPQFDLNTNKVTGLEALLRWRSPELGLVSPMKFIKVAEDTHLIIQLGEWVLIQACDFLSHLHKQGLTDMKMSVNISTLQIFQSDFNTKVLKIIDYFKLDPSSIELEITETVLIESFEVVYDKLLKLREKGIGIALDDFGKGYSSLSYLKQLPITTLKIDKTFIDNVSLIQENKTITQHIIKMGRSMGISVIAEGVEHNDQLEYLKKYECDKIQGYLFSRPLPKEEVEKLLKGLK</sequence>
<dbReference type="Gene3D" id="3.30.70.270">
    <property type="match status" value="1"/>
</dbReference>
<feature type="domain" description="EAL" evidence="3">
    <location>
        <begin position="596"/>
        <end position="850"/>
    </location>
</feature>
<feature type="domain" description="GGDEF" evidence="4">
    <location>
        <begin position="455"/>
        <end position="587"/>
    </location>
</feature>
<dbReference type="InterPro" id="IPR000160">
    <property type="entry name" value="GGDEF_dom"/>
</dbReference>
<reference evidence="5 6" key="1">
    <citation type="journal article" date="2013" name="Genome Announc.">
        <title>Draft Genome Sequence of the Cellulolytic, Mesophilic, Anaerobic Bacterium Clostridium termitidis Strain CT1112 (DSM 5398).</title>
        <authorList>
            <person name="Lal S."/>
            <person name="Ramachandran U."/>
            <person name="Zhang X."/>
            <person name="Munir R."/>
            <person name="Sparling R."/>
            <person name="Levin D.B."/>
        </authorList>
    </citation>
    <scope>NUCLEOTIDE SEQUENCE [LARGE SCALE GENOMIC DNA]</scope>
    <source>
        <strain evidence="5 6">CT1112</strain>
    </source>
</reference>
<feature type="transmembrane region" description="Helical" evidence="2">
    <location>
        <begin position="349"/>
        <end position="372"/>
    </location>
</feature>
<evidence type="ECO:0000259" key="3">
    <source>
        <dbReference type="PROSITE" id="PS50883"/>
    </source>
</evidence>
<dbReference type="STRING" id="1195236.CTER_2294"/>
<dbReference type="Proteomes" id="UP000014155">
    <property type="component" value="Unassembled WGS sequence"/>
</dbReference>
<dbReference type="InterPro" id="IPR001633">
    <property type="entry name" value="EAL_dom"/>
</dbReference>
<dbReference type="SMART" id="SM00052">
    <property type="entry name" value="EAL"/>
    <property type="match status" value="1"/>
</dbReference>
<dbReference type="InterPro" id="IPR050706">
    <property type="entry name" value="Cyclic-di-GMP_PDE-like"/>
</dbReference>
<protein>
    <submittedName>
        <fullName evidence="5">Diguanylate cyclase domain-containing protein</fullName>
    </submittedName>
</protein>
<dbReference type="eggNOG" id="COG5001">
    <property type="taxonomic scope" value="Bacteria"/>
</dbReference>
<dbReference type="SMART" id="SM00267">
    <property type="entry name" value="GGDEF"/>
    <property type="match status" value="1"/>
</dbReference>
<proteinExistence type="predicted"/>
<keyword evidence="6" id="KW-1185">Reference proteome</keyword>
<dbReference type="PANTHER" id="PTHR33121:SF70">
    <property type="entry name" value="SIGNALING PROTEIN YKOW"/>
    <property type="match status" value="1"/>
</dbReference>
<dbReference type="InterPro" id="IPR035919">
    <property type="entry name" value="EAL_sf"/>
</dbReference>
<evidence type="ECO:0000256" key="2">
    <source>
        <dbReference type="SAM" id="Phobius"/>
    </source>
</evidence>
<dbReference type="PROSITE" id="PS50883">
    <property type="entry name" value="EAL"/>
    <property type="match status" value="1"/>
</dbReference>
<dbReference type="SUPFAM" id="SSF55073">
    <property type="entry name" value="Nucleotide cyclase"/>
    <property type="match status" value="1"/>
</dbReference>
<keyword evidence="2" id="KW-1133">Transmembrane helix</keyword>
<dbReference type="InterPro" id="IPR043128">
    <property type="entry name" value="Rev_trsase/Diguanyl_cyclase"/>
</dbReference>
<dbReference type="Pfam" id="PF00563">
    <property type="entry name" value="EAL"/>
    <property type="match status" value="1"/>
</dbReference>
<dbReference type="EMBL" id="AORV01000033">
    <property type="protein sequence ID" value="EMS71899.1"/>
    <property type="molecule type" value="Genomic_DNA"/>
</dbReference>
<dbReference type="CDD" id="cd01949">
    <property type="entry name" value="GGDEF"/>
    <property type="match status" value="1"/>
</dbReference>
<dbReference type="PANTHER" id="PTHR33121">
    <property type="entry name" value="CYCLIC DI-GMP PHOSPHODIESTERASE PDEF"/>
    <property type="match status" value="1"/>
</dbReference>
<dbReference type="InterPro" id="IPR029787">
    <property type="entry name" value="Nucleotide_cyclase"/>
</dbReference>
<keyword evidence="1" id="KW-0175">Coiled coil</keyword>
<dbReference type="Pfam" id="PF00990">
    <property type="entry name" value="GGDEF"/>
    <property type="match status" value="1"/>
</dbReference>
<dbReference type="PATRIC" id="fig|1195236.3.peg.2602"/>
<dbReference type="GO" id="GO:0071111">
    <property type="term" value="F:cyclic-guanylate-specific phosphodiesterase activity"/>
    <property type="evidence" value="ECO:0007669"/>
    <property type="project" value="InterPro"/>
</dbReference>